<protein>
    <submittedName>
        <fullName evidence="2">Uncharacterized protein</fullName>
    </submittedName>
</protein>
<gene>
    <name evidence="2" type="ORF">FKW77_000525</name>
</gene>
<evidence type="ECO:0000313" key="3">
    <source>
        <dbReference type="Proteomes" id="UP000316270"/>
    </source>
</evidence>
<proteinExistence type="predicted"/>
<evidence type="ECO:0000256" key="1">
    <source>
        <dbReference type="SAM" id="MobiDB-lite"/>
    </source>
</evidence>
<sequence length="707" mass="77782">MHTKLNSGFGKPTNKLPSNDPRLEHSHASTLDSWKTARCPDEPSDGEREWFEMVRKEGNKATNWGETFMPLDRWFEELEQDSPWSCFAVGETQFLDELDSTCMGEGGLSFSQLAGRLREGDDSKTKWYSTLQSRSMFTDQKQDEPSLAFEMRVIINFELSVSRNSKEQRLPPFQKDVLAHNQVKDAGPPPPYIEHLDTSGLSETGSDLVCTCVANSSKSSRVSGSKATPRSRISRTSMKRLIRPVAKMFKSSHSQLDHSPADSHPIQNDAGPAEPQRGMAVWLHELSAERGLGELPGDKNFPWTWPDSNNVPELDGEASIHGYMSSKLGAQTSWPRYTPLLPAEDISALSPLSPLDRGLPTRGTHSVLKHRIHATVSPQSPVAPQGLVVNNGATGVANHEDGVKPIELDAEFSIYRGTQKRHIDQAGFRAIKHLSHGVACLRDSLLVTFRKALGKQIPQSKGILNDDGELPVLWDSTIIQEPLMGMAESIMHQLEQQGVKVVRGLGEGAANMIKGWNEALRHHWNDRGTHSVRDLPFFLLGWLSTKCTILDHGFGVFSAEGSRPRVYSGTLATANGELSMPFQNFRAGEGEDRACVSDVRQIGVELPVETGFVSPTLAYESPKAGWAAFGAESPPLAHQGFPISTAATTPADSFVWDSPAEIGSMISTPSTEYSLQNEIFEFDHCRIEGCYATFSDFIAAHAKATPK</sequence>
<reference evidence="2 3" key="1">
    <citation type="submission" date="2019-07" db="EMBL/GenBank/DDBJ databases">
        <title>Finished genome of Venturia effusa.</title>
        <authorList>
            <person name="Young C.A."/>
            <person name="Cox M.P."/>
            <person name="Ganley A.R.D."/>
            <person name="David W.J."/>
        </authorList>
    </citation>
    <scope>NUCLEOTIDE SEQUENCE [LARGE SCALE GENOMIC DNA]</scope>
    <source>
        <strain evidence="3">albino</strain>
    </source>
</reference>
<dbReference type="AlphaFoldDB" id="A0A517KYW1"/>
<evidence type="ECO:0000313" key="2">
    <source>
        <dbReference type="EMBL" id="QDS68576.1"/>
    </source>
</evidence>
<accession>A0A517KYW1</accession>
<keyword evidence="3" id="KW-1185">Reference proteome</keyword>
<organism evidence="2 3">
    <name type="scientific">Venturia effusa</name>
    <dbReference type="NCBI Taxonomy" id="50376"/>
    <lineage>
        <taxon>Eukaryota</taxon>
        <taxon>Fungi</taxon>
        <taxon>Dikarya</taxon>
        <taxon>Ascomycota</taxon>
        <taxon>Pezizomycotina</taxon>
        <taxon>Dothideomycetes</taxon>
        <taxon>Pleosporomycetidae</taxon>
        <taxon>Venturiales</taxon>
        <taxon>Venturiaceae</taxon>
        <taxon>Venturia</taxon>
    </lineage>
</organism>
<name>A0A517KYW1_9PEZI</name>
<dbReference type="EMBL" id="CP042186">
    <property type="protein sequence ID" value="QDS68576.1"/>
    <property type="molecule type" value="Genomic_DNA"/>
</dbReference>
<feature type="region of interest" description="Disordered" evidence="1">
    <location>
        <begin position="249"/>
        <end position="274"/>
    </location>
</feature>
<feature type="region of interest" description="Disordered" evidence="1">
    <location>
        <begin position="1"/>
        <end position="46"/>
    </location>
</feature>
<dbReference type="Proteomes" id="UP000316270">
    <property type="component" value="Chromosome 2"/>
</dbReference>